<dbReference type="EMBL" id="SDPN01000065">
    <property type="protein sequence ID" value="RXZ67086.1"/>
    <property type="molecule type" value="Genomic_DNA"/>
</dbReference>
<comment type="caution">
    <text evidence="3">The sequence shown here is derived from an EMBL/GenBank/DDBJ whole genome shotgun (WGS) entry which is preliminary data.</text>
</comment>
<dbReference type="AlphaFoldDB" id="A0A4V1QWR6"/>
<keyword evidence="2" id="KW-0812">Transmembrane</keyword>
<dbReference type="RefSeq" id="WP_129522506.1">
    <property type="nucleotide sequence ID" value="NZ_SDPN01000065.1"/>
</dbReference>
<organism evidence="3 4">
    <name type="scientific">Agromyces albus</name>
    <dbReference type="NCBI Taxonomy" id="205332"/>
    <lineage>
        <taxon>Bacteria</taxon>
        <taxon>Bacillati</taxon>
        <taxon>Actinomycetota</taxon>
        <taxon>Actinomycetes</taxon>
        <taxon>Micrococcales</taxon>
        <taxon>Microbacteriaceae</taxon>
        <taxon>Agromyces</taxon>
    </lineage>
</organism>
<protein>
    <submittedName>
        <fullName evidence="3">Uncharacterized protein</fullName>
    </submittedName>
</protein>
<name>A0A4V1QWR6_9MICO</name>
<proteinExistence type="predicted"/>
<feature type="region of interest" description="Disordered" evidence="1">
    <location>
        <begin position="74"/>
        <end position="100"/>
    </location>
</feature>
<accession>A0A4V1QWR6</accession>
<evidence type="ECO:0000256" key="2">
    <source>
        <dbReference type="SAM" id="Phobius"/>
    </source>
</evidence>
<dbReference type="OrthoDB" id="5007417at2"/>
<reference evidence="3 4" key="1">
    <citation type="submission" date="2019-01" db="EMBL/GenBank/DDBJ databases">
        <title>Agromyces.</title>
        <authorList>
            <person name="Li J."/>
        </authorList>
    </citation>
    <scope>NUCLEOTIDE SEQUENCE [LARGE SCALE GENOMIC DNA]</scope>
    <source>
        <strain evidence="3 4">DSM 15934</strain>
    </source>
</reference>
<dbReference type="Proteomes" id="UP000293865">
    <property type="component" value="Unassembled WGS sequence"/>
</dbReference>
<gene>
    <name evidence="3" type="ORF">ESP51_19355</name>
</gene>
<sequence>MSADDPNGIRDGLKRAADGAAPRAIDLDAVLTASRARRRAGRTSVIGAGSAAATLLAVGGLVMGLQGTGLLSTTAGSDPDSASIAESPMQAREESADGYATESMLAPPEKVNPCGAPVAEATDAAGGSLSMAVEPLAAVPTGGAGSARVTVTNPGPATVAGEVRLAPAMTIADDGVTVWHSNGAVSPETIPVALAPGESIQLDGLVEAVACTAAQETAVAFPPDLPPLTPGTYGVTAVVVFVADGTSAPEYLIAPLAPLTVE</sequence>
<keyword evidence="2" id="KW-0472">Membrane</keyword>
<evidence type="ECO:0000256" key="1">
    <source>
        <dbReference type="SAM" id="MobiDB-lite"/>
    </source>
</evidence>
<feature type="transmembrane region" description="Helical" evidence="2">
    <location>
        <begin position="45"/>
        <end position="65"/>
    </location>
</feature>
<keyword evidence="4" id="KW-1185">Reference proteome</keyword>
<keyword evidence="2" id="KW-1133">Transmembrane helix</keyword>
<evidence type="ECO:0000313" key="4">
    <source>
        <dbReference type="Proteomes" id="UP000293865"/>
    </source>
</evidence>
<evidence type="ECO:0000313" key="3">
    <source>
        <dbReference type="EMBL" id="RXZ67086.1"/>
    </source>
</evidence>